<evidence type="ECO:0000259" key="1">
    <source>
        <dbReference type="PROSITE" id="PS50902"/>
    </source>
</evidence>
<dbReference type="EMBL" id="BARW01004916">
    <property type="protein sequence ID" value="GAI67936.1"/>
    <property type="molecule type" value="Genomic_DNA"/>
</dbReference>
<organism evidence="2">
    <name type="scientific">marine sediment metagenome</name>
    <dbReference type="NCBI Taxonomy" id="412755"/>
    <lineage>
        <taxon>unclassified sequences</taxon>
        <taxon>metagenomes</taxon>
        <taxon>ecological metagenomes</taxon>
    </lineage>
</organism>
<dbReference type="InterPro" id="IPR001226">
    <property type="entry name" value="Flavodoxin_CS"/>
</dbReference>
<comment type="caution">
    <text evidence="2">The sequence shown here is derived from an EMBL/GenBank/DDBJ whole genome shotgun (WGS) entry which is preliminary data.</text>
</comment>
<proteinExistence type="predicted"/>
<dbReference type="Pfam" id="PF12724">
    <property type="entry name" value="Flavodoxin_5"/>
    <property type="match status" value="1"/>
</dbReference>
<reference evidence="2" key="1">
    <citation type="journal article" date="2014" name="Front. Microbiol.">
        <title>High frequency of phylogenetically diverse reductive dehalogenase-homologous genes in deep subseafloor sedimentary metagenomes.</title>
        <authorList>
            <person name="Kawai M."/>
            <person name="Futagami T."/>
            <person name="Toyoda A."/>
            <person name="Takaki Y."/>
            <person name="Nishi S."/>
            <person name="Hori S."/>
            <person name="Arai W."/>
            <person name="Tsubouchi T."/>
            <person name="Morono Y."/>
            <person name="Uchiyama I."/>
            <person name="Ito T."/>
            <person name="Fujiyama A."/>
            <person name="Inagaki F."/>
            <person name="Takami H."/>
        </authorList>
    </citation>
    <scope>NUCLEOTIDE SEQUENCE</scope>
    <source>
        <strain evidence="2">Expedition CK06-06</strain>
    </source>
</reference>
<dbReference type="AlphaFoldDB" id="X1RLT2"/>
<dbReference type="GO" id="GO:0009055">
    <property type="term" value="F:electron transfer activity"/>
    <property type="evidence" value="ECO:0007669"/>
    <property type="project" value="InterPro"/>
</dbReference>
<dbReference type="InterPro" id="IPR029039">
    <property type="entry name" value="Flavoprotein-like_sf"/>
</dbReference>
<name>X1RLT2_9ZZZZ</name>
<protein>
    <recommendedName>
        <fullName evidence="1">Flavodoxin-like domain-containing protein</fullName>
    </recommendedName>
</protein>
<dbReference type="GO" id="GO:0010181">
    <property type="term" value="F:FMN binding"/>
    <property type="evidence" value="ECO:0007669"/>
    <property type="project" value="InterPro"/>
</dbReference>
<sequence length="169" mass="19101">MTNLRSSEETIQECDVFSKITIVYMSPNGSTRKCAELIAEQLKGEGEVLLIDLAEIDSNEIESIISETTLLGVGSPTYHLNMLDPVKKFLEGILNIHINKSQGRYSFCFTTYGHVNSGKTLINMAKKLHKKGYTVLGALKLRAKHFYQKSIEFPSSEDRDLIMKFYETI</sequence>
<feature type="domain" description="Flavodoxin-like" evidence="1">
    <location>
        <begin position="20"/>
        <end position="169"/>
    </location>
</feature>
<dbReference type="SUPFAM" id="SSF52218">
    <property type="entry name" value="Flavoproteins"/>
    <property type="match status" value="1"/>
</dbReference>
<feature type="non-terminal residue" evidence="2">
    <location>
        <position position="169"/>
    </location>
</feature>
<accession>X1RLT2</accession>
<dbReference type="Gene3D" id="3.40.50.360">
    <property type="match status" value="1"/>
</dbReference>
<gene>
    <name evidence="2" type="ORF">S12H4_11113</name>
</gene>
<dbReference type="PROSITE" id="PS00201">
    <property type="entry name" value="FLAVODOXIN"/>
    <property type="match status" value="1"/>
</dbReference>
<dbReference type="InterPro" id="IPR026816">
    <property type="entry name" value="Flavodoxin_dom"/>
</dbReference>
<evidence type="ECO:0000313" key="2">
    <source>
        <dbReference type="EMBL" id="GAI67936.1"/>
    </source>
</evidence>
<dbReference type="InterPro" id="IPR008254">
    <property type="entry name" value="Flavodoxin/NO_synth"/>
</dbReference>
<dbReference type="PROSITE" id="PS50902">
    <property type="entry name" value="FLAVODOXIN_LIKE"/>
    <property type="match status" value="1"/>
</dbReference>